<comment type="function">
    <text evidence="9">Involved in targeting and insertion of nascent membrane proteins into the cytoplasmic membrane. Acts as a receptor for the complex formed by the signal recognition particle (SRP) and the ribosome-nascent chain (RNC).</text>
</comment>
<evidence type="ECO:0000313" key="12">
    <source>
        <dbReference type="Proteomes" id="UP001594351"/>
    </source>
</evidence>
<dbReference type="Pfam" id="PF00448">
    <property type="entry name" value="SRP54"/>
    <property type="match status" value="1"/>
</dbReference>
<dbReference type="InterPro" id="IPR000897">
    <property type="entry name" value="SRP54_GTPase_dom"/>
</dbReference>
<dbReference type="SMART" id="SM00962">
    <property type="entry name" value="SRP54"/>
    <property type="match status" value="1"/>
</dbReference>
<evidence type="ECO:0000256" key="7">
    <source>
        <dbReference type="ARBA" id="ARBA00023170"/>
    </source>
</evidence>
<evidence type="ECO:0000256" key="3">
    <source>
        <dbReference type="ARBA" id="ARBA00022741"/>
    </source>
</evidence>
<dbReference type="SMART" id="SM00963">
    <property type="entry name" value="SRP54_N"/>
    <property type="match status" value="1"/>
</dbReference>
<dbReference type="PANTHER" id="PTHR43134">
    <property type="entry name" value="SIGNAL RECOGNITION PARTICLE RECEPTOR SUBUNIT ALPHA"/>
    <property type="match status" value="1"/>
</dbReference>
<evidence type="ECO:0000256" key="1">
    <source>
        <dbReference type="ARBA" id="ARBA00022475"/>
    </source>
</evidence>
<feature type="binding site" evidence="9">
    <location>
        <begin position="333"/>
        <end position="336"/>
    </location>
    <ligand>
        <name>GTP</name>
        <dbReference type="ChEBI" id="CHEBI:37565"/>
    </ligand>
</feature>
<dbReference type="NCBIfam" id="TIGR00064">
    <property type="entry name" value="ftsY"/>
    <property type="match status" value="1"/>
</dbReference>
<feature type="binding site" evidence="9">
    <location>
        <begin position="269"/>
        <end position="273"/>
    </location>
    <ligand>
        <name>GTP</name>
        <dbReference type="ChEBI" id="CHEBI:37565"/>
    </ligand>
</feature>
<feature type="domain" description="SRP54-type proteins GTP-binding" evidence="10">
    <location>
        <begin position="354"/>
        <end position="367"/>
    </location>
</feature>
<proteinExistence type="inferred from homology"/>
<dbReference type="EMBL" id="JBHPBY010000292">
    <property type="protein sequence ID" value="MFC1852285.1"/>
    <property type="molecule type" value="Genomic_DNA"/>
</dbReference>
<organism evidence="11 12">
    <name type="scientific">candidate division CSSED10-310 bacterium</name>
    <dbReference type="NCBI Taxonomy" id="2855610"/>
    <lineage>
        <taxon>Bacteria</taxon>
        <taxon>Bacteria division CSSED10-310</taxon>
    </lineage>
</organism>
<dbReference type="Gene3D" id="3.40.50.300">
    <property type="entry name" value="P-loop containing nucleotide triphosphate hydrolases"/>
    <property type="match status" value="1"/>
</dbReference>
<evidence type="ECO:0000259" key="10">
    <source>
        <dbReference type="PROSITE" id="PS00300"/>
    </source>
</evidence>
<evidence type="ECO:0000256" key="8">
    <source>
        <dbReference type="ARBA" id="ARBA00048027"/>
    </source>
</evidence>
<dbReference type="InterPro" id="IPR003593">
    <property type="entry name" value="AAA+_ATPase"/>
</dbReference>
<comment type="caution">
    <text evidence="11">The sequence shown here is derived from an EMBL/GenBank/DDBJ whole genome shotgun (WGS) entry which is preliminary data.</text>
</comment>
<sequence>MLHKSQFQIKFRGHFVLSLHGVETLKAISETAPETVEAKTAISEMKELRADLEKSKLDDVITVTKKKKLIEEISKEIGEKTLFERLHLGMSKTRDSFVGKLETIINRGRIDDDMFDEVEETLILADVGFETTNLLVNRLRKAHQEGTIKDGREIKPFLIDEITAILSQYEGSLSPISQPPYVIMMIGVNGVGKTTTIAKLAYHYLQDDKSVLLAAADTFRAGAIEQISEWSRRLEIEVVKHKSGSDPSAVAYDAVHAALARKKDALIIDTAGRLHTKVNLMEELKKIRRIVNRELEAAPQEILLVLDATNGQNAISQAKIFKQDLDVTGIVLTKLDGTAKGGIIISIVHELEIPIKFIGVGEKMYDLRPFHAREFVEALFGLEQ</sequence>
<dbReference type="PROSITE" id="PS00300">
    <property type="entry name" value="SRP54"/>
    <property type="match status" value="1"/>
</dbReference>
<dbReference type="SMART" id="SM00382">
    <property type="entry name" value="AAA"/>
    <property type="match status" value="1"/>
</dbReference>
<dbReference type="PANTHER" id="PTHR43134:SF1">
    <property type="entry name" value="SIGNAL RECOGNITION PARTICLE RECEPTOR SUBUNIT ALPHA"/>
    <property type="match status" value="1"/>
</dbReference>
<dbReference type="HAMAP" id="MF_00920">
    <property type="entry name" value="FtsY"/>
    <property type="match status" value="1"/>
</dbReference>
<protein>
    <recommendedName>
        <fullName evidence="9">Signal recognition particle receptor FtsY</fullName>
        <shortName evidence="9">SRP receptor</shortName>
        <ecNumber evidence="9">3.6.5.4</ecNumber>
    </recommendedName>
</protein>
<evidence type="ECO:0000256" key="9">
    <source>
        <dbReference type="HAMAP-Rule" id="MF_00920"/>
    </source>
</evidence>
<evidence type="ECO:0000313" key="11">
    <source>
        <dbReference type="EMBL" id="MFC1852285.1"/>
    </source>
</evidence>
<gene>
    <name evidence="9 11" type="primary">ftsY</name>
    <name evidence="11" type="ORF">ACFL27_18975</name>
</gene>
<dbReference type="SUPFAM" id="SSF47364">
    <property type="entry name" value="Domain of the SRP/SRP receptor G-proteins"/>
    <property type="match status" value="1"/>
</dbReference>
<keyword evidence="6 9" id="KW-0472">Membrane</keyword>
<keyword evidence="4 9" id="KW-0378">Hydrolase</keyword>
<dbReference type="InterPro" id="IPR013822">
    <property type="entry name" value="Signal_recog_particl_SRP54_hlx"/>
</dbReference>
<dbReference type="EC" id="3.6.5.4" evidence="9"/>
<keyword evidence="2 9" id="KW-0963">Cytoplasm</keyword>
<keyword evidence="7 9" id="KW-0675">Receptor</keyword>
<dbReference type="InterPro" id="IPR042101">
    <property type="entry name" value="SRP54_N_sf"/>
</dbReference>
<reference evidence="11 12" key="1">
    <citation type="submission" date="2024-09" db="EMBL/GenBank/DDBJ databases">
        <title>Laminarin stimulates single cell rates of sulfate reduction while oxygen inhibits transcriptomic activity in coastal marine sediment.</title>
        <authorList>
            <person name="Lindsay M."/>
            <person name="Orcutt B."/>
            <person name="Emerson D."/>
            <person name="Stepanauskas R."/>
            <person name="D'Angelo T."/>
        </authorList>
    </citation>
    <scope>NUCLEOTIDE SEQUENCE [LARGE SCALE GENOMIC DNA]</scope>
    <source>
        <strain evidence="11">SAG AM-311-K15</strain>
    </source>
</reference>
<dbReference type="Pfam" id="PF02881">
    <property type="entry name" value="SRP54_N"/>
    <property type="match status" value="1"/>
</dbReference>
<dbReference type="Proteomes" id="UP001594351">
    <property type="component" value="Unassembled WGS sequence"/>
</dbReference>
<keyword evidence="5 9" id="KW-0342">GTP-binding</keyword>
<dbReference type="SUPFAM" id="SSF52540">
    <property type="entry name" value="P-loop containing nucleoside triphosphate hydrolases"/>
    <property type="match status" value="1"/>
</dbReference>
<dbReference type="CDD" id="cd17874">
    <property type="entry name" value="FtsY"/>
    <property type="match status" value="1"/>
</dbReference>
<evidence type="ECO:0000256" key="5">
    <source>
        <dbReference type="ARBA" id="ARBA00023134"/>
    </source>
</evidence>
<keyword evidence="3 9" id="KW-0547">Nucleotide-binding</keyword>
<evidence type="ECO:0000256" key="6">
    <source>
        <dbReference type="ARBA" id="ARBA00023136"/>
    </source>
</evidence>
<comment type="subunit">
    <text evidence="9">Part of the signal recognition particle protein translocation system, which is composed of SRP and FtsY.</text>
</comment>
<keyword evidence="1 9" id="KW-1003">Cell membrane</keyword>
<dbReference type="InterPro" id="IPR027417">
    <property type="entry name" value="P-loop_NTPase"/>
</dbReference>
<dbReference type="InterPro" id="IPR036225">
    <property type="entry name" value="SRP/SRP_N"/>
</dbReference>
<keyword evidence="12" id="KW-1185">Reference proteome</keyword>
<dbReference type="Gene3D" id="1.20.120.140">
    <property type="entry name" value="Signal recognition particle SRP54, nucleotide-binding domain"/>
    <property type="match status" value="1"/>
</dbReference>
<accession>A0ABV6Z1H3</accession>
<comment type="similarity">
    <text evidence="9">Belongs to the GTP-binding SRP family. FtsY subfamily.</text>
</comment>
<feature type="binding site" evidence="9">
    <location>
        <begin position="187"/>
        <end position="194"/>
    </location>
    <ligand>
        <name>GTP</name>
        <dbReference type="ChEBI" id="CHEBI:37565"/>
    </ligand>
</feature>
<comment type="subcellular location">
    <subcellularLocation>
        <location evidence="9">Cell membrane</location>
        <topology evidence="9">Peripheral membrane protein</topology>
        <orientation evidence="9">Cytoplasmic side</orientation>
    </subcellularLocation>
    <subcellularLocation>
        <location evidence="9">Cytoplasm</location>
    </subcellularLocation>
</comment>
<evidence type="ECO:0000256" key="4">
    <source>
        <dbReference type="ARBA" id="ARBA00022801"/>
    </source>
</evidence>
<evidence type="ECO:0000256" key="2">
    <source>
        <dbReference type="ARBA" id="ARBA00022490"/>
    </source>
</evidence>
<name>A0ABV6Z1H3_UNCC1</name>
<comment type="catalytic activity">
    <reaction evidence="8 9">
        <text>GTP + H2O = GDP + phosphate + H(+)</text>
        <dbReference type="Rhea" id="RHEA:19669"/>
        <dbReference type="ChEBI" id="CHEBI:15377"/>
        <dbReference type="ChEBI" id="CHEBI:15378"/>
        <dbReference type="ChEBI" id="CHEBI:37565"/>
        <dbReference type="ChEBI" id="CHEBI:43474"/>
        <dbReference type="ChEBI" id="CHEBI:58189"/>
        <dbReference type="EC" id="3.6.5.4"/>
    </reaction>
</comment>
<dbReference type="InterPro" id="IPR004390">
    <property type="entry name" value="SR_rcpt_FtsY"/>
</dbReference>